<dbReference type="Pfam" id="PF00083">
    <property type="entry name" value="Sugar_tr"/>
    <property type="match status" value="1"/>
</dbReference>
<feature type="compositionally biased region" description="Low complexity" evidence="6">
    <location>
        <begin position="208"/>
        <end position="218"/>
    </location>
</feature>
<dbReference type="InterPro" id="IPR050360">
    <property type="entry name" value="MFS_Sugar_Transporters"/>
</dbReference>
<dbReference type="PROSITE" id="PS50850">
    <property type="entry name" value="MFS"/>
    <property type="match status" value="1"/>
</dbReference>
<dbReference type="InterPro" id="IPR020846">
    <property type="entry name" value="MFS_dom"/>
</dbReference>
<gene>
    <name evidence="9" type="ORF">N7460_000422</name>
</gene>
<comment type="caution">
    <text evidence="9">The sequence shown here is derived from an EMBL/GenBank/DDBJ whole genome shotgun (WGS) entry which is preliminary data.</text>
</comment>
<evidence type="ECO:0000259" key="8">
    <source>
        <dbReference type="PROSITE" id="PS50850"/>
    </source>
</evidence>
<comment type="subcellular location">
    <subcellularLocation>
        <location evidence="1">Membrane</location>
        <topology evidence="1">Multi-pass membrane protein</topology>
    </subcellularLocation>
</comment>
<feature type="domain" description="Major facilitator superfamily (MFS) profile" evidence="8">
    <location>
        <begin position="1"/>
        <end position="229"/>
    </location>
</feature>
<proteinExistence type="inferred from homology"/>
<dbReference type="GO" id="GO:0016020">
    <property type="term" value="C:membrane"/>
    <property type="evidence" value="ECO:0007669"/>
    <property type="project" value="UniProtKB-SubCell"/>
</dbReference>
<evidence type="ECO:0000256" key="2">
    <source>
        <dbReference type="ARBA" id="ARBA00010992"/>
    </source>
</evidence>
<dbReference type="InterPro" id="IPR005828">
    <property type="entry name" value="MFS_sugar_transport-like"/>
</dbReference>
<keyword evidence="4 7" id="KW-1133">Transmembrane helix</keyword>
<dbReference type="AlphaFoldDB" id="A0AAD6NDM3"/>
<evidence type="ECO:0000256" key="6">
    <source>
        <dbReference type="SAM" id="MobiDB-lite"/>
    </source>
</evidence>
<dbReference type="PROSITE" id="PS00217">
    <property type="entry name" value="SUGAR_TRANSPORT_2"/>
    <property type="match status" value="1"/>
</dbReference>
<dbReference type="Proteomes" id="UP001219568">
    <property type="component" value="Unassembled WGS sequence"/>
</dbReference>
<evidence type="ECO:0000313" key="9">
    <source>
        <dbReference type="EMBL" id="KAJ6057148.1"/>
    </source>
</evidence>
<dbReference type="PANTHER" id="PTHR48022">
    <property type="entry name" value="PLASTIDIC GLUCOSE TRANSPORTER 4"/>
    <property type="match status" value="1"/>
</dbReference>
<keyword evidence="5 7" id="KW-0472">Membrane</keyword>
<feature type="transmembrane region" description="Helical" evidence="7">
    <location>
        <begin position="33"/>
        <end position="52"/>
    </location>
</feature>
<dbReference type="GO" id="GO:0005351">
    <property type="term" value="F:carbohydrate:proton symporter activity"/>
    <property type="evidence" value="ECO:0007669"/>
    <property type="project" value="TreeGrafter"/>
</dbReference>
<reference evidence="9" key="1">
    <citation type="journal article" date="2023" name="IMA Fungus">
        <title>Comparative genomic study of the Penicillium genus elucidates a diverse pangenome and 15 lateral gene transfer events.</title>
        <authorList>
            <person name="Petersen C."/>
            <person name="Sorensen T."/>
            <person name="Nielsen M.R."/>
            <person name="Sondergaard T.E."/>
            <person name="Sorensen J.L."/>
            <person name="Fitzpatrick D.A."/>
            <person name="Frisvad J.C."/>
            <person name="Nielsen K.L."/>
        </authorList>
    </citation>
    <scope>NUCLEOTIDE SEQUENCE</scope>
    <source>
        <strain evidence="9">IBT 15450</strain>
    </source>
</reference>
<evidence type="ECO:0000256" key="5">
    <source>
        <dbReference type="ARBA" id="ARBA00023136"/>
    </source>
</evidence>
<dbReference type="Gene3D" id="1.20.1250.20">
    <property type="entry name" value="MFS general substrate transporter like domains"/>
    <property type="match status" value="1"/>
</dbReference>
<evidence type="ECO:0000256" key="7">
    <source>
        <dbReference type="SAM" id="Phobius"/>
    </source>
</evidence>
<dbReference type="InterPro" id="IPR005829">
    <property type="entry name" value="Sugar_transporter_CS"/>
</dbReference>
<reference evidence="9" key="2">
    <citation type="submission" date="2023-01" db="EMBL/GenBank/DDBJ databases">
        <authorList>
            <person name="Petersen C."/>
        </authorList>
    </citation>
    <scope>NUCLEOTIDE SEQUENCE</scope>
    <source>
        <strain evidence="9">IBT 15450</strain>
    </source>
</reference>
<feature type="transmembrane region" description="Helical" evidence="7">
    <location>
        <begin position="122"/>
        <end position="143"/>
    </location>
</feature>
<keyword evidence="10" id="KW-1185">Reference proteome</keyword>
<protein>
    <recommendedName>
        <fullName evidence="8">Major facilitator superfamily (MFS) profile domain-containing protein</fullName>
    </recommendedName>
</protein>
<sequence>MPPREESSRLTPGAIVGSVLAPFVSDYYGRRMVIFLGGLLASFGAALQGGAVTIAMLIAGRFIAGIAIGQMSATIPVYCSEVAPPQIRGLLASMQQWMIGLGIMVAQWVGYGCSLRGGVFSWRFPLAFQVVPAFILTCGIWFLPESPRWLIEKGREGEGRSVLAKLHLNRSATNNQLLEHELSQIHDSLLQEHQKAVRSWRQLLTSPTGAAASSSPAAYKHSRNAPAQT</sequence>
<evidence type="ECO:0000256" key="4">
    <source>
        <dbReference type="ARBA" id="ARBA00022989"/>
    </source>
</evidence>
<dbReference type="PANTHER" id="PTHR48022:SF9">
    <property type="entry name" value="MAJOR FACILITATOR SUPERFAMILY (MFS) PROFILE DOMAIN-CONTAINING PROTEIN"/>
    <property type="match status" value="1"/>
</dbReference>
<evidence type="ECO:0000256" key="1">
    <source>
        <dbReference type="ARBA" id="ARBA00004141"/>
    </source>
</evidence>
<evidence type="ECO:0000256" key="3">
    <source>
        <dbReference type="ARBA" id="ARBA00022692"/>
    </source>
</evidence>
<feature type="transmembrane region" description="Helical" evidence="7">
    <location>
        <begin position="58"/>
        <end position="78"/>
    </location>
</feature>
<dbReference type="SUPFAM" id="SSF103473">
    <property type="entry name" value="MFS general substrate transporter"/>
    <property type="match status" value="1"/>
</dbReference>
<comment type="similarity">
    <text evidence="2">Belongs to the major facilitator superfamily. Sugar transporter (TC 2.A.1.1) family.</text>
</comment>
<dbReference type="InterPro" id="IPR036259">
    <property type="entry name" value="MFS_trans_sf"/>
</dbReference>
<feature type="transmembrane region" description="Helical" evidence="7">
    <location>
        <begin position="90"/>
        <end position="110"/>
    </location>
</feature>
<dbReference type="EMBL" id="JAQJZL010000001">
    <property type="protein sequence ID" value="KAJ6057148.1"/>
    <property type="molecule type" value="Genomic_DNA"/>
</dbReference>
<keyword evidence="3 7" id="KW-0812">Transmembrane</keyword>
<organism evidence="9 10">
    <name type="scientific">Penicillium canescens</name>
    <dbReference type="NCBI Taxonomy" id="5083"/>
    <lineage>
        <taxon>Eukaryota</taxon>
        <taxon>Fungi</taxon>
        <taxon>Dikarya</taxon>
        <taxon>Ascomycota</taxon>
        <taxon>Pezizomycotina</taxon>
        <taxon>Eurotiomycetes</taxon>
        <taxon>Eurotiomycetidae</taxon>
        <taxon>Eurotiales</taxon>
        <taxon>Aspergillaceae</taxon>
        <taxon>Penicillium</taxon>
    </lineage>
</organism>
<accession>A0AAD6NDM3</accession>
<evidence type="ECO:0000313" key="10">
    <source>
        <dbReference type="Proteomes" id="UP001219568"/>
    </source>
</evidence>
<name>A0AAD6NDM3_PENCN</name>
<feature type="region of interest" description="Disordered" evidence="6">
    <location>
        <begin position="208"/>
        <end position="229"/>
    </location>
</feature>